<reference evidence="2 3" key="1">
    <citation type="journal article" date="2014" name="Genome Announc.">
        <title>Draft genome sequence of the pathogenic fungus Scedosporium apiospermum.</title>
        <authorList>
            <person name="Vandeputte P."/>
            <person name="Ghamrawi S."/>
            <person name="Rechenmann M."/>
            <person name="Iltis A."/>
            <person name="Giraud S."/>
            <person name="Fleury M."/>
            <person name="Thornton C."/>
            <person name="Delhaes L."/>
            <person name="Meyer W."/>
            <person name="Papon N."/>
            <person name="Bouchara J.P."/>
        </authorList>
    </citation>
    <scope>NUCLEOTIDE SEQUENCE [LARGE SCALE GENOMIC DNA]</scope>
    <source>
        <strain evidence="2 3">IHEM 14462</strain>
    </source>
</reference>
<dbReference type="GeneID" id="27723044"/>
<accession>A0A084G905</accession>
<keyword evidence="3" id="KW-1185">Reference proteome</keyword>
<evidence type="ECO:0000313" key="3">
    <source>
        <dbReference type="Proteomes" id="UP000028545"/>
    </source>
</evidence>
<dbReference type="HOGENOM" id="CLU_1272902_0_0_1"/>
<name>A0A084G905_PSEDA</name>
<dbReference type="VEuPathDB" id="FungiDB:SAPIO_CDS3972"/>
<protein>
    <submittedName>
        <fullName evidence="2">Uncharacterized protein</fullName>
    </submittedName>
</protein>
<feature type="region of interest" description="Disordered" evidence="1">
    <location>
        <begin position="27"/>
        <end position="53"/>
    </location>
</feature>
<dbReference type="KEGG" id="sapo:SAPIO_CDS3972"/>
<dbReference type="Proteomes" id="UP000028545">
    <property type="component" value="Unassembled WGS sequence"/>
</dbReference>
<gene>
    <name evidence="2" type="ORF">SAPIO_CDS3972</name>
</gene>
<comment type="caution">
    <text evidence="2">The sequence shown here is derived from an EMBL/GenBank/DDBJ whole genome shotgun (WGS) entry which is preliminary data.</text>
</comment>
<organism evidence="2 3">
    <name type="scientific">Pseudallescheria apiosperma</name>
    <name type="common">Scedosporium apiospermum</name>
    <dbReference type="NCBI Taxonomy" id="563466"/>
    <lineage>
        <taxon>Eukaryota</taxon>
        <taxon>Fungi</taxon>
        <taxon>Dikarya</taxon>
        <taxon>Ascomycota</taxon>
        <taxon>Pezizomycotina</taxon>
        <taxon>Sordariomycetes</taxon>
        <taxon>Hypocreomycetidae</taxon>
        <taxon>Microascales</taxon>
        <taxon>Microascaceae</taxon>
        <taxon>Scedosporium</taxon>
    </lineage>
</organism>
<dbReference type="RefSeq" id="XP_016643616.1">
    <property type="nucleotide sequence ID" value="XM_016786640.1"/>
</dbReference>
<sequence length="217" mass="24926">MALASDTEKGEGCIRLGPPWRWLRSELEPHLDGDGTPDATPQEHSAEENIDDPSGWTAYAKLESRNDWAGVALTMALDRDLSIHDACIAEANLSLLHQKLKMRRIVRDIIQRYQDRCAPELGEDDELLDNLVTIQMKYHENLANTRIIYGFDRPSKADIKRWKDFVTRRVDQDYRLPFDGSPKDFITYANREPLHKIVGFILNHRTDNLMVNSLADP</sequence>
<evidence type="ECO:0000256" key="1">
    <source>
        <dbReference type="SAM" id="MobiDB-lite"/>
    </source>
</evidence>
<dbReference type="AlphaFoldDB" id="A0A084G905"/>
<evidence type="ECO:0000313" key="2">
    <source>
        <dbReference type="EMBL" id="KEZ43817.1"/>
    </source>
</evidence>
<dbReference type="EMBL" id="JOWA01000090">
    <property type="protein sequence ID" value="KEZ43817.1"/>
    <property type="molecule type" value="Genomic_DNA"/>
</dbReference>
<proteinExistence type="predicted"/>